<dbReference type="InterPro" id="IPR050072">
    <property type="entry name" value="Peptidase_M20A"/>
</dbReference>
<evidence type="ECO:0000256" key="8">
    <source>
        <dbReference type="ARBA" id="ARBA00022833"/>
    </source>
</evidence>
<dbReference type="InterPro" id="IPR011650">
    <property type="entry name" value="Peptidase_M20_dimer"/>
</dbReference>
<feature type="domain" description="Peptidase M20 dimerisation" evidence="9">
    <location>
        <begin position="178"/>
        <end position="258"/>
    </location>
</feature>
<evidence type="ECO:0000259" key="9">
    <source>
        <dbReference type="Pfam" id="PF07687"/>
    </source>
</evidence>
<dbReference type="InterPro" id="IPR002933">
    <property type="entry name" value="Peptidase_M20"/>
</dbReference>
<dbReference type="PROSITE" id="PS00759">
    <property type="entry name" value="ARGE_DAPE_CPG2_2"/>
    <property type="match status" value="1"/>
</dbReference>
<evidence type="ECO:0000256" key="1">
    <source>
        <dbReference type="ARBA" id="ARBA00001947"/>
    </source>
</evidence>
<accession>A0A3B0Y899</accession>
<dbReference type="Pfam" id="PF01546">
    <property type="entry name" value="Peptidase_M20"/>
    <property type="match status" value="1"/>
</dbReference>
<comment type="subcellular location">
    <subcellularLocation>
        <location evidence="2">Cytoplasm</location>
    </subcellularLocation>
</comment>
<dbReference type="EMBL" id="UOFM01000149">
    <property type="protein sequence ID" value="VAW75831.1"/>
    <property type="molecule type" value="Genomic_DNA"/>
</dbReference>
<dbReference type="GO" id="GO:0006526">
    <property type="term" value="P:L-arginine biosynthetic process"/>
    <property type="evidence" value="ECO:0007669"/>
    <property type="project" value="UniProtKB-KW"/>
</dbReference>
<keyword evidence="6" id="KW-0479">Metal-binding</keyword>
<dbReference type="FunFam" id="3.30.70.360:FF:000003">
    <property type="entry name" value="Acetylornithine deacetylase"/>
    <property type="match status" value="1"/>
</dbReference>
<gene>
    <name evidence="10" type="ORF">MNBD_GAMMA14-2118</name>
</gene>
<evidence type="ECO:0000256" key="7">
    <source>
        <dbReference type="ARBA" id="ARBA00022801"/>
    </source>
</evidence>
<dbReference type="Gene3D" id="3.30.70.360">
    <property type="match status" value="1"/>
</dbReference>
<keyword evidence="8" id="KW-0862">Zinc</keyword>
<dbReference type="EC" id="3.5.1.16" evidence="10"/>
<dbReference type="GO" id="GO:0008777">
    <property type="term" value="F:acetylornithine deacetylase activity"/>
    <property type="evidence" value="ECO:0007669"/>
    <property type="project" value="UniProtKB-EC"/>
</dbReference>
<dbReference type="PANTHER" id="PTHR43808">
    <property type="entry name" value="ACETYLORNITHINE DEACETYLASE"/>
    <property type="match status" value="1"/>
</dbReference>
<evidence type="ECO:0000256" key="4">
    <source>
        <dbReference type="ARBA" id="ARBA00022571"/>
    </source>
</evidence>
<name>A0A3B0Y899_9ZZZZ</name>
<feature type="non-terminal residue" evidence="10">
    <location>
        <position position="258"/>
    </location>
</feature>
<dbReference type="SUPFAM" id="SSF55031">
    <property type="entry name" value="Bacterial exopeptidase dimerisation domain"/>
    <property type="match status" value="1"/>
</dbReference>
<evidence type="ECO:0000313" key="10">
    <source>
        <dbReference type="EMBL" id="VAW75831.1"/>
    </source>
</evidence>
<dbReference type="Gene3D" id="3.40.630.10">
    <property type="entry name" value="Zn peptidases"/>
    <property type="match status" value="1"/>
</dbReference>
<dbReference type="Pfam" id="PF07687">
    <property type="entry name" value="M20_dimer"/>
    <property type="match status" value="1"/>
</dbReference>
<dbReference type="InterPro" id="IPR036264">
    <property type="entry name" value="Bact_exopeptidase_dim_dom"/>
</dbReference>
<dbReference type="GO" id="GO:0005737">
    <property type="term" value="C:cytoplasm"/>
    <property type="evidence" value="ECO:0007669"/>
    <property type="project" value="UniProtKB-SubCell"/>
</dbReference>
<evidence type="ECO:0000256" key="2">
    <source>
        <dbReference type="ARBA" id="ARBA00004496"/>
    </source>
</evidence>
<comment type="cofactor">
    <cofactor evidence="1">
        <name>Zn(2+)</name>
        <dbReference type="ChEBI" id="CHEBI:29105"/>
    </cofactor>
</comment>
<evidence type="ECO:0000256" key="6">
    <source>
        <dbReference type="ARBA" id="ARBA00022723"/>
    </source>
</evidence>
<protein>
    <submittedName>
        <fullName evidence="10">Acetylornithine deacetylase</fullName>
        <ecNumber evidence="10">3.5.1.16</ecNumber>
    </submittedName>
</protein>
<keyword evidence="3" id="KW-0963">Cytoplasm</keyword>
<keyword evidence="4" id="KW-0055">Arginine biosynthesis</keyword>
<keyword evidence="5" id="KW-0028">Amino-acid biosynthesis</keyword>
<sequence length="258" mass="28064">MHNTPDLLDMIDGLISAPSVSSVNATFDQGNHLVIERLAGWLEPLGYRVEIMPLPDQPGKANLIATLGSGPGGLVLAGHTDTVPWDEGRWKFDPFRLTRQDDRLYGLGTSDMKAFLALAIEAASSFDASQFREPLILVATADEESSMAGARALMDAKRPQARYAVIGEPTGLRPVRLHKGILMEAIRLRGQSGHSSDPSLGNNALEGMHAIISELLRWRAELQAEHRNPLFEVPVPTLNLGHIHGGDNPNRICADCEL</sequence>
<dbReference type="PANTHER" id="PTHR43808:SF1">
    <property type="entry name" value="ACETYLORNITHINE DEACETYLASE"/>
    <property type="match status" value="1"/>
</dbReference>
<reference evidence="10" key="1">
    <citation type="submission" date="2018-06" db="EMBL/GenBank/DDBJ databases">
        <authorList>
            <person name="Zhirakovskaya E."/>
        </authorList>
    </citation>
    <scope>NUCLEOTIDE SEQUENCE</scope>
</reference>
<keyword evidence="7 10" id="KW-0378">Hydrolase</keyword>
<dbReference type="SUPFAM" id="SSF53187">
    <property type="entry name" value="Zn-dependent exopeptidases"/>
    <property type="match status" value="1"/>
</dbReference>
<evidence type="ECO:0000256" key="3">
    <source>
        <dbReference type="ARBA" id="ARBA00022490"/>
    </source>
</evidence>
<proteinExistence type="predicted"/>
<dbReference type="InterPro" id="IPR001261">
    <property type="entry name" value="ArgE/DapE_CS"/>
</dbReference>
<dbReference type="GO" id="GO:0046872">
    <property type="term" value="F:metal ion binding"/>
    <property type="evidence" value="ECO:0007669"/>
    <property type="project" value="UniProtKB-KW"/>
</dbReference>
<organism evidence="10">
    <name type="scientific">hydrothermal vent metagenome</name>
    <dbReference type="NCBI Taxonomy" id="652676"/>
    <lineage>
        <taxon>unclassified sequences</taxon>
        <taxon>metagenomes</taxon>
        <taxon>ecological metagenomes</taxon>
    </lineage>
</organism>
<dbReference type="AlphaFoldDB" id="A0A3B0Y899"/>
<evidence type="ECO:0000256" key="5">
    <source>
        <dbReference type="ARBA" id="ARBA00022605"/>
    </source>
</evidence>